<feature type="domain" description="Peptidase M50" evidence="14">
    <location>
        <begin position="130"/>
        <end position="186"/>
    </location>
</feature>
<evidence type="ECO:0000313" key="17">
    <source>
        <dbReference type="EMBL" id="EAK0467873.1"/>
    </source>
</evidence>
<evidence type="ECO:0000256" key="7">
    <source>
        <dbReference type="ARBA" id="ARBA00022723"/>
    </source>
</evidence>
<dbReference type="InterPro" id="IPR008915">
    <property type="entry name" value="Peptidase_M50"/>
</dbReference>
<keyword evidence="9" id="KW-0862">Zinc</keyword>
<dbReference type="CDD" id="cd06158">
    <property type="entry name" value="S2P-M50_like_1"/>
    <property type="match status" value="1"/>
</dbReference>
<organism evidence="16">
    <name type="scientific">Campylobacter fetus</name>
    <dbReference type="NCBI Taxonomy" id="196"/>
    <lineage>
        <taxon>Bacteria</taxon>
        <taxon>Pseudomonadati</taxon>
        <taxon>Campylobacterota</taxon>
        <taxon>Epsilonproteobacteria</taxon>
        <taxon>Campylobacterales</taxon>
        <taxon>Campylobacteraceae</taxon>
        <taxon>Campylobacter</taxon>
    </lineage>
</organism>
<gene>
    <name evidence="16" type="ORF">AAH17_01560</name>
    <name evidence="17" type="ORF">AAH24_00595</name>
    <name evidence="15" type="ORF">BVH53_04210</name>
</gene>
<keyword evidence="4" id="KW-1003">Cell membrane</keyword>
<dbReference type="EMBL" id="AACCXM010000001">
    <property type="protein sequence ID" value="EAK0467873.1"/>
    <property type="molecule type" value="Genomic_DNA"/>
</dbReference>
<dbReference type="RefSeq" id="WP_002849824.1">
    <property type="nucleotide sequence ID" value="NZ_AABUZP020000005.1"/>
</dbReference>
<evidence type="ECO:0000256" key="2">
    <source>
        <dbReference type="ARBA" id="ARBA00004651"/>
    </source>
</evidence>
<dbReference type="EMBL" id="AACCXK010000002">
    <property type="protein sequence ID" value="EAK0452351.1"/>
    <property type="molecule type" value="Genomic_DNA"/>
</dbReference>
<dbReference type="EMBL" id="AABQDW010000005">
    <property type="protein sequence ID" value="EAI5407900.1"/>
    <property type="molecule type" value="Genomic_DNA"/>
</dbReference>
<evidence type="ECO:0000313" key="16">
    <source>
        <dbReference type="EMBL" id="EAK0452351.1"/>
    </source>
</evidence>
<name>A0A5L4ICE4_CAMFE</name>
<evidence type="ECO:0000256" key="6">
    <source>
        <dbReference type="ARBA" id="ARBA00022692"/>
    </source>
</evidence>
<dbReference type="AlphaFoldDB" id="A0A5L4ICE4"/>
<dbReference type="PANTHER" id="PTHR35864:SF1">
    <property type="entry name" value="ZINC METALLOPROTEASE YWHC-RELATED"/>
    <property type="match status" value="1"/>
</dbReference>
<reference evidence="16 18" key="1">
    <citation type="submission" date="2018-05" db="EMBL/GenBank/DDBJ databases">
        <authorList>
            <consortium name="PulseNet: The National Subtyping Network for Foodborne Disease Surveillance"/>
            <person name="Tarr C.L."/>
            <person name="Trees E."/>
            <person name="Katz L.S."/>
            <person name="Carleton-Romer H.A."/>
            <person name="Stroika S."/>
            <person name="Kucerova Z."/>
            <person name="Roache K.F."/>
            <person name="Sabol A.L."/>
            <person name="Besser J."/>
            <person name="Gerner-Smidt P."/>
        </authorList>
    </citation>
    <scope>NUCLEOTIDE SEQUENCE</scope>
    <source>
        <strain evidence="16">2014D-0197</strain>
        <strain evidence="15 18">2016D-0221</strain>
        <strain evidence="17">D4313</strain>
    </source>
</reference>
<keyword evidence="6 13" id="KW-0812">Transmembrane</keyword>
<evidence type="ECO:0000256" key="10">
    <source>
        <dbReference type="ARBA" id="ARBA00022989"/>
    </source>
</evidence>
<dbReference type="GO" id="GO:0006508">
    <property type="term" value="P:proteolysis"/>
    <property type="evidence" value="ECO:0007669"/>
    <property type="project" value="UniProtKB-KW"/>
</dbReference>
<evidence type="ECO:0000313" key="18">
    <source>
        <dbReference type="Proteomes" id="UP000557842"/>
    </source>
</evidence>
<keyword evidence="10 13" id="KW-1133">Transmembrane helix</keyword>
<evidence type="ECO:0000256" key="12">
    <source>
        <dbReference type="ARBA" id="ARBA00023136"/>
    </source>
</evidence>
<dbReference type="Pfam" id="PF02163">
    <property type="entry name" value="Peptidase_M50"/>
    <property type="match status" value="1"/>
</dbReference>
<keyword evidence="12 13" id="KW-0472">Membrane</keyword>
<feature type="transmembrane region" description="Helical" evidence="13">
    <location>
        <begin position="93"/>
        <end position="118"/>
    </location>
</feature>
<dbReference type="GO" id="GO:0008237">
    <property type="term" value="F:metallopeptidase activity"/>
    <property type="evidence" value="ECO:0007669"/>
    <property type="project" value="UniProtKB-KW"/>
</dbReference>
<evidence type="ECO:0000256" key="8">
    <source>
        <dbReference type="ARBA" id="ARBA00022801"/>
    </source>
</evidence>
<comment type="subcellular location">
    <subcellularLocation>
        <location evidence="2">Cell membrane</location>
        <topology evidence="2">Multi-pass membrane protein</topology>
    </subcellularLocation>
</comment>
<dbReference type="Proteomes" id="UP000557842">
    <property type="component" value="Unassembled WGS sequence"/>
</dbReference>
<feature type="transmembrane region" description="Helical" evidence="13">
    <location>
        <begin position="53"/>
        <end position="73"/>
    </location>
</feature>
<keyword evidence="5 16" id="KW-0645">Protease</keyword>
<feature type="transmembrane region" description="Helical" evidence="13">
    <location>
        <begin position="125"/>
        <end position="146"/>
    </location>
</feature>
<evidence type="ECO:0000256" key="9">
    <source>
        <dbReference type="ARBA" id="ARBA00022833"/>
    </source>
</evidence>
<evidence type="ECO:0000256" key="13">
    <source>
        <dbReference type="SAM" id="Phobius"/>
    </source>
</evidence>
<evidence type="ECO:0000256" key="3">
    <source>
        <dbReference type="ARBA" id="ARBA00007931"/>
    </source>
</evidence>
<evidence type="ECO:0000313" key="15">
    <source>
        <dbReference type="EMBL" id="EAI5407900.1"/>
    </source>
</evidence>
<evidence type="ECO:0000259" key="14">
    <source>
        <dbReference type="Pfam" id="PF02163"/>
    </source>
</evidence>
<keyword evidence="8" id="KW-0378">Hydrolase</keyword>
<keyword evidence="7" id="KW-0479">Metal-binding</keyword>
<dbReference type="InterPro" id="IPR044537">
    <property type="entry name" value="Rip2-like"/>
</dbReference>
<feature type="transmembrane region" description="Helical" evidence="13">
    <location>
        <begin position="6"/>
        <end position="32"/>
    </location>
</feature>
<comment type="similarity">
    <text evidence="3">Belongs to the peptidase M50B family.</text>
</comment>
<evidence type="ECO:0000256" key="5">
    <source>
        <dbReference type="ARBA" id="ARBA00022670"/>
    </source>
</evidence>
<dbReference type="GO" id="GO:0046872">
    <property type="term" value="F:metal ion binding"/>
    <property type="evidence" value="ECO:0007669"/>
    <property type="project" value="UniProtKB-KW"/>
</dbReference>
<evidence type="ECO:0000256" key="11">
    <source>
        <dbReference type="ARBA" id="ARBA00023049"/>
    </source>
</evidence>
<protein>
    <submittedName>
        <fullName evidence="16">Site-2 protease family protein</fullName>
    </submittedName>
</protein>
<accession>A0A5L4ICE4</accession>
<dbReference type="PANTHER" id="PTHR35864">
    <property type="entry name" value="ZINC METALLOPROTEASE MJ0611-RELATED"/>
    <property type="match status" value="1"/>
</dbReference>
<sequence length="214" mass="23486">MSNFDAPTIITLVVVLIISVVGHEIAHGFVAFKFKDNTAKNAGRLSINPLKHIDILGTIVVPSLMYLAGGVLFGWAKPVPINTYTVIKNGGYFGAICVSLAGIVYNFLLALASFLLIYFGIAPEFGLRAISMLLTINLILGIFNLYPIPPLDGSHALSYVLRIFKFEKLANLYQSLSRYGFIILVILIISPVASYVFSPIYTILDLVRTMLISR</sequence>
<keyword evidence="11" id="KW-0482">Metalloprotease</keyword>
<comment type="cofactor">
    <cofactor evidence="1">
        <name>Zn(2+)</name>
        <dbReference type="ChEBI" id="CHEBI:29105"/>
    </cofactor>
</comment>
<feature type="transmembrane region" description="Helical" evidence="13">
    <location>
        <begin position="179"/>
        <end position="204"/>
    </location>
</feature>
<evidence type="ECO:0000256" key="4">
    <source>
        <dbReference type="ARBA" id="ARBA00022475"/>
    </source>
</evidence>
<evidence type="ECO:0000256" key="1">
    <source>
        <dbReference type="ARBA" id="ARBA00001947"/>
    </source>
</evidence>
<comment type="caution">
    <text evidence="16">The sequence shown here is derived from an EMBL/GenBank/DDBJ whole genome shotgun (WGS) entry which is preliminary data.</text>
</comment>
<proteinExistence type="inferred from homology"/>
<dbReference type="InterPro" id="IPR052348">
    <property type="entry name" value="Metallopeptidase_M50B"/>
</dbReference>
<dbReference type="GO" id="GO:0005886">
    <property type="term" value="C:plasma membrane"/>
    <property type="evidence" value="ECO:0007669"/>
    <property type="project" value="UniProtKB-SubCell"/>
</dbReference>